<dbReference type="EMBL" id="BBNU01000007">
    <property type="protein sequence ID" value="GAL79690.1"/>
    <property type="molecule type" value="Genomic_DNA"/>
</dbReference>
<dbReference type="Proteomes" id="UP000029643">
    <property type="component" value="Unassembled WGS sequence"/>
</dbReference>
<protein>
    <submittedName>
        <fullName evidence="1">Uncharacterized protein</fullName>
    </submittedName>
</protein>
<evidence type="ECO:0000313" key="1">
    <source>
        <dbReference type="EMBL" id="GAL79690.1"/>
    </source>
</evidence>
<comment type="caution">
    <text evidence="1">The sequence shown here is derived from an EMBL/GenBank/DDBJ whole genome shotgun (WGS) entry which is preliminary data.</text>
</comment>
<accession>A0A090WRD5</accession>
<sequence>MHIHVVGSQIKNLNILLKMLRFFIFTINRISFGLFKEVFVL</sequence>
<name>A0A090WRD5_9FLAO</name>
<organism evidence="1 2">
    <name type="scientific">Algibacter lectus</name>
    <dbReference type="NCBI Taxonomy" id="221126"/>
    <lineage>
        <taxon>Bacteria</taxon>
        <taxon>Pseudomonadati</taxon>
        <taxon>Bacteroidota</taxon>
        <taxon>Flavobacteriia</taxon>
        <taxon>Flavobacteriales</taxon>
        <taxon>Flavobacteriaceae</taxon>
        <taxon>Algibacter</taxon>
    </lineage>
</organism>
<evidence type="ECO:0000313" key="2">
    <source>
        <dbReference type="Proteomes" id="UP000029643"/>
    </source>
</evidence>
<proteinExistence type="predicted"/>
<dbReference type="AlphaFoldDB" id="A0A090WRD5"/>
<gene>
    <name evidence="1" type="ORF">JCM19274_3102</name>
</gene>
<reference evidence="1" key="1">
    <citation type="journal article" date="2014" name="Genome Announc.">
        <title>Draft Genome Sequences of Marine Flavobacterium Algibacter lectus Strains SS8 and NR4.</title>
        <authorList>
            <person name="Takatani N."/>
            <person name="Nakanishi M."/>
            <person name="Meirelles P."/>
            <person name="Mino S."/>
            <person name="Suda W."/>
            <person name="Oshima K."/>
            <person name="Hattori M."/>
            <person name="Ohkuma M."/>
            <person name="Hosokawa M."/>
            <person name="Miyashita K."/>
            <person name="Thompson F.L."/>
            <person name="Niwa A."/>
            <person name="Sawabe T."/>
            <person name="Sawabe T."/>
        </authorList>
    </citation>
    <scope>NUCLEOTIDE SEQUENCE [LARGE SCALE GENOMIC DNA]</scope>
    <source>
        <strain evidence="1">JCM 19274</strain>
    </source>
</reference>